<dbReference type="EMBL" id="CP022295">
    <property type="protein sequence ID" value="QSR24844.1"/>
    <property type="molecule type" value="Genomic_DNA"/>
</dbReference>
<dbReference type="InterPro" id="IPR036291">
    <property type="entry name" value="NAD(P)-bd_dom_sf"/>
</dbReference>
<dbReference type="Proteomes" id="UP000662818">
    <property type="component" value="Chromosome"/>
</dbReference>
<evidence type="ECO:0000313" key="3">
    <source>
        <dbReference type="Proteomes" id="UP000662818"/>
    </source>
</evidence>
<dbReference type="Pfam" id="PF03435">
    <property type="entry name" value="Sacchrp_dh_NADP"/>
    <property type="match status" value="1"/>
</dbReference>
<dbReference type="InterPro" id="IPR005097">
    <property type="entry name" value="Sacchrp_dh_NADP-bd"/>
</dbReference>
<accession>A0ABX7PFV5</accession>
<dbReference type="Gene3D" id="3.30.360.10">
    <property type="entry name" value="Dihydrodipicolinate Reductase, domain 2"/>
    <property type="match status" value="1"/>
</dbReference>
<dbReference type="Gene3D" id="3.40.50.720">
    <property type="entry name" value="NAD(P)-binding Rossmann-like Domain"/>
    <property type="match status" value="1"/>
</dbReference>
<dbReference type="PANTHER" id="PTHR43796">
    <property type="entry name" value="CARBOXYNORSPERMIDINE SYNTHASE"/>
    <property type="match status" value="1"/>
</dbReference>
<reference evidence="2 3" key="1">
    <citation type="submission" date="2017-06" db="EMBL/GenBank/DDBJ databases">
        <title>Complete Genome Sequence of the Soil Carbazole-Degrading Bacterium Nocardioides aromaticivorans IC177.</title>
        <authorList>
            <person name="Vejarano F."/>
            <person name="Suzuki-Minakuchi C."/>
            <person name="Ohtsubo Y."/>
            <person name="Tsuda M."/>
            <person name="Okada K."/>
            <person name="Nojiri H."/>
        </authorList>
    </citation>
    <scope>NUCLEOTIDE SEQUENCE [LARGE SCALE GENOMIC DNA]</scope>
    <source>
        <strain evidence="2 3">IC177</strain>
    </source>
</reference>
<keyword evidence="3" id="KW-1185">Reference proteome</keyword>
<organism evidence="2 3">
    <name type="scientific">Nocardioides aromaticivorans</name>
    <dbReference type="NCBI Taxonomy" id="200618"/>
    <lineage>
        <taxon>Bacteria</taxon>
        <taxon>Bacillati</taxon>
        <taxon>Actinomycetota</taxon>
        <taxon>Actinomycetes</taxon>
        <taxon>Propionibacteriales</taxon>
        <taxon>Nocardioidaceae</taxon>
        <taxon>Nocardioides</taxon>
    </lineage>
</organism>
<evidence type="ECO:0000313" key="2">
    <source>
        <dbReference type="EMBL" id="QSR24844.1"/>
    </source>
</evidence>
<dbReference type="SUPFAM" id="SSF51735">
    <property type="entry name" value="NAD(P)-binding Rossmann-fold domains"/>
    <property type="match status" value="1"/>
</dbReference>
<sequence length="394" mass="41197">MRAVVVGGAGSMGRWAVRGIARLGGVDELLVADIDVARAQTLVDEVGGPCVAVRLDATDPATMAEVFAGCDVVLNTMGPFSIFARRILEAALDHGCDYLDIDDDWESTVEAFELDERAREQGCRVVKGIGGSPGISNLCAVVAADRLDDVEEILTGWSMRGAVIEEEAAYPATSPAGAAVEHWLLQISGTIRAWAGGAPADIRPLQRVLIDYPGLGRVAGRTVGHPEAVTLPRRFPGLRRSLNVTSGPDWLFDHARSVAAAYDAGRVSLQEGAALLGEATPPAERGVRDRLGTVWCHAVGTRGGERVAVSVEPAALPPGGMGGGTGTALAVGFDMLRRGVVGEPGVHTPEEVLDPAEFFACLASFTSLERGQEPLVVRELVAPAPTTVSEGIAV</sequence>
<proteinExistence type="predicted"/>
<feature type="domain" description="Saccharopine dehydrogenase NADP binding" evidence="1">
    <location>
        <begin position="4"/>
        <end position="122"/>
    </location>
</feature>
<dbReference type="RefSeq" id="WP_207008794.1">
    <property type="nucleotide sequence ID" value="NZ_CP022295.1"/>
</dbReference>
<evidence type="ECO:0000259" key="1">
    <source>
        <dbReference type="Pfam" id="PF03435"/>
    </source>
</evidence>
<dbReference type="PANTHER" id="PTHR43796:SF2">
    <property type="entry name" value="CARBOXYNORSPERMIDINE SYNTHASE"/>
    <property type="match status" value="1"/>
</dbReference>
<name>A0ABX7PFV5_9ACTN</name>
<gene>
    <name evidence="2" type="ORF">CFH99_04340</name>
</gene>
<protein>
    <submittedName>
        <fullName evidence="2">Saccharopine dehydrogenase</fullName>
    </submittedName>
</protein>